<reference evidence="1 2" key="1">
    <citation type="journal article" date="2013" name="Nat. Genet.">
        <title>The genome of the hydatid tapeworm Echinococcus granulosus.</title>
        <authorList>
            <person name="Zheng H."/>
            <person name="Zhang W."/>
            <person name="Zhang L."/>
            <person name="Zhang Z."/>
            <person name="Li J."/>
            <person name="Lu G."/>
            <person name="Zhu Y."/>
            <person name="Wang Y."/>
            <person name="Huang Y."/>
            <person name="Liu J."/>
            <person name="Kang H."/>
            <person name="Chen J."/>
            <person name="Wang L."/>
            <person name="Chen A."/>
            <person name="Yu S."/>
            <person name="Gao Z."/>
            <person name="Jin L."/>
            <person name="Gu W."/>
            <person name="Wang Z."/>
            <person name="Zhao L."/>
            <person name="Shi B."/>
            <person name="Wen H."/>
            <person name="Lin R."/>
            <person name="Jones M.K."/>
            <person name="Brejova B."/>
            <person name="Vinar T."/>
            <person name="Zhao G."/>
            <person name="McManus D.P."/>
            <person name="Chen Z."/>
            <person name="Zhou Y."/>
            <person name="Wang S."/>
        </authorList>
    </citation>
    <scope>NUCLEOTIDE SEQUENCE [LARGE SCALE GENOMIC DNA]</scope>
</reference>
<gene>
    <name evidence="1" type="ORF">EGR_02023</name>
</gene>
<dbReference type="CTD" id="36337738"/>
<dbReference type="Proteomes" id="UP000019149">
    <property type="component" value="Unassembled WGS sequence"/>
</dbReference>
<sequence>MPLSLNQKKIIRPANCCTAQMSQLVAVDDVRAPCSCPQLLRDQRAPNRSMTQAD</sequence>
<dbReference type="EMBL" id="APAU02000008">
    <property type="protein sequence ID" value="EUB63219.1"/>
    <property type="molecule type" value="Genomic_DNA"/>
</dbReference>
<protein>
    <submittedName>
        <fullName evidence="1">Uncharacterized protein</fullName>
    </submittedName>
</protein>
<comment type="caution">
    <text evidence="1">The sequence shown here is derived from an EMBL/GenBank/DDBJ whole genome shotgun (WGS) entry which is preliminary data.</text>
</comment>
<dbReference type="AlphaFoldDB" id="W6V9E1"/>
<organism evidence="1 2">
    <name type="scientific">Echinococcus granulosus</name>
    <name type="common">Hydatid tapeworm</name>
    <dbReference type="NCBI Taxonomy" id="6210"/>
    <lineage>
        <taxon>Eukaryota</taxon>
        <taxon>Metazoa</taxon>
        <taxon>Spiralia</taxon>
        <taxon>Lophotrochozoa</taxon>
        <taxon>Platyhelminthes</taxon>
        <taxon>Cestoda</taxon>
        <taxon>Eucestoda</taxon>
        <taxon>Cyclophyllidea</taxon>
        <taxon>Taeniidae</taxon>
        <taxon>Echinococcus</taxon>
        <taxon>Echinococcus granulosus group</taxon>
    </lineage>
</organism>
<proteinExistence type="predicted"/>
<dbReference type="GeneID" id="36337738"/>
<keyword evidence="2" id="KW-1185">Reference proteome</keyword>
<evidence type="ECO:0000313" key="2">
    <source>
        <dbReference type="Proteomes" id="UP000019149"/>
    </source>
</evidence>
<name>W6V9E1_ECHGR</name>
<evidence type="ECO:0000313" key="1">
    <source>
        <dbReference type="EMBL" id="EUB63219.1"/>
    </source>
</evidence>
<dbReference type="KEGG" id="egl:EGR_02023"/>
<dbReference type="RefSeq" id="XP_024354415.1">
    <property type="nucleotide sequence ID" value="XM_024491272.1"/>
</dbReference>
<accession>W6V9E1</accession>